<feature type="domain" description="DUF6535" evidence="2">
    <location>
        <begin position="108"/>
        <end position="282"/>
    </location>
</feature>
<dbReference type="InterPro" id="IPR045338">
    <property type="entry name" value="DUF6535"/>
</dbReference>
<evidence type="ECO:0000313" key="4">
    <source>
        <dbReference type="Proteomes" id="UP000054485"/>
    </source>
</evidence>
<dbReference type="Proteomes" id="UP000054485">
    <property type="component" value="Unassembled WGS sequence"/>
</dbReference>
<feature type="transmembrane region" description="Helical" evidence="1">
    <location>
        <begin position="132"/>
        <end position="149"/>
    </location>
</feature>
<dbReference type="InParanoid" id="A0A0C9ZNJ0"/>
<keyword evidence="1" id="KW-0812">Transmembrane</keyword>
<gene>
    <name evidence="3" type="ORF">CY34DRAFT_347253</name>
</gene>
<sequence>MCSHIIWALSPKSHSGNCNPSGVRIRIRYFYKDDVLAQSHNPHFDQDGQPIPSPCLRMSNQDVGIQLLAIGDSAEVPKFAQNSKIPVETMPRPSQSQGDGNDAKSRFWATYTREATDYDVEFLEKYQSDMDIVLIFAGLFSAVNTSFIINQQSNLNPDPFRTTNALLGMLLQTANSSFVPQFDQPYAPWQGPSTLVIWIQSLIYASLCASLLAALGAVLGKQWLSNFKRSVRGTIDDRGRQRQMKLDGLRTWHFDSVLELLPSLLQISLLLFGIALSATMWTMSPTIAIIIIASTTLGFTFYLTIVLASLMAADCPFQTPGSINLRALGRSVLHYYPSLQKHRQNFSNTCLSFTLYIPFKIINTLNTISQRLRPSITTAQQKDAPCIRWIIESSSDPDIITTAASFVPEVEWSPELEISPLLLQLFDTFLGCFENTHHEQLILVPPRRERAIACGKAFLHLFMERKSFLNSEGSPFPVAVCEEDIRKLIWVHHSDHEISFICYLIFEVVSDSPTRLDHPNIPDTFLCWMSHPLLHRLNDSRYSSYWHERALDAIARILVNPLPPKNVLANCFIAGRMLLGEFTGRDAILKVVKSPTTALDILLEHMMKQESREQSAIVLRLLEPLGVVLELDEYRQFTKHRRVAEWGLEVCKIFVRTAGQNQDDQDAIWNNARTVLHFTVIVAGDGPINQSDARLAWQQGPSRLSIQEPTDCGWLIDYIMHYHSSDHNAVIDAMIALSKIPHVKFNPSRTPAMVEVIVFSLSSEQPPALRDAALRAAHACRNIIFGYSYMPTHLFPKFSAALHSTLTESDSPQQHLFYLQILYSFAKSEAWRAHILGHGHHSSHLHIANAFPYPNVDPLLSKHLALYIIANLQVMQGLSDRPLDLPDAHSCRMLVPKAWHSLVVRQTGYLKETIEHLSAFTRDRLDERMILGTDSELISFIGQTLGQLRLGGSDIRLISAVDQLLQYITNSQDSNC</sequence>
<reference evidence="4" key="2">
    <citation type="submission" date="2015-01" db="EMBL/GenBank/DDBJ databases">
        <title>Evolutionary Origins and Diversification of the Mycorrhizal Mutualists.</title>
        <authorList>
            <consortium name="DOE Joint Genome Institute"/>
            <consortium name="Mycorrhizal Genomics Consortium"/>
            <person name="Kohler A."/>
            <person name="Kuo A."/>
            <person name="Nagy L.G."/>
            <person name="Floudas D."/>
            <person name="Copeland A."/>
            <person name="Barry K.W."/>
            <person name="Cichocki N."/>
            <person name="Veneault-Fourrey C."/>
            <person name="LaButti K."/>
            <person name="Lindquist E.A."/>
            <person name="Lipzen A."/>
            <person name="Lundell T."/>
            <person name="Morin E."/>
            <person name="Murat C."/>
            <person name="Riley R."/>
            <person name="Ohm R."/>
            <person name="Sun H."/>
            <person name="Tunlid A."/>
            <person name="Henrissat B."/>
            <person name="Grigoriev I.V."/>
            <person name="Hibbett D.S."/>
            <person name="Martin F."/>
        </authorList>
    </citation>
    <scope>NUCLEOTIDE SEQUENCE [LARGE SCALE GENOMIC DNA]</scope>
    <source>
        <strain evidence="4">UH-Slu-Lm8-n1</strain>
    </source>
</reference>
<name>A0A0C9ZNJ0_9AGAM</name>
<dbReference type="Pfam" id="PF20153">
    <property type="entry name" value="DUF6535"/>
    <property type="match status" value="1"/>
</dbReference>
<evidence type="ECO:0000256" key="1">
    <source>
        <dbReference type="SAM" id="Phobius"/>
    </source>
</evidence>
<feature type="transmembrane region" description="Helical" evidence="1">
    <location>
        <begin position="195"/>
        <end position="219"/>
    </location>
</feature>
<evidence type="ECO:0000313" key="3">
    <source>
        <dbReference type="EMBL" id="KIK39235.1"/>
    </source>
</evidence>
<feature type="transmembrane region" description="Helical" evidence="1">
    <location>
        <begin position="287"/>
        <end position="313"/>
    </location>
</feature>
<protein>
    <recommendedName>
        <fullName evidence="2">DUF6535 domain-containing protein</fullName>
    </recommendedName>
</protein>
<dbReference type="HOGENOM" id="CLU_011998_0_0_1"/>
<keyword evidence="1" id="KW-1133">Transmembrane helix</keyword>
<evidence type="ECO:0000259" key="2">
    <source>
        <dbReference type="Pfam" id="PF20153"/>
    </source>
</evidence>
<organism evidence="3 4">
    <name type="scientific">Suillus luteus UH-Slu-Lm8-n1</name>
    <dbReference type="NCBI Taxonomy" id="930992"/>
    <lineage>
        <taxon>Eukaryota</taxon>
        <taxon>Fungi</taxon>
        <taxon>Dikarya</taxon>
        <taxon>Basidiomycota</taxon>
        <taxon>Agaricomycotina</taxon>
        <taxon>Agaricomycetes</taxon>
        <taxon>Agaricomycetidae</taxon>
        <taxon>Boletales</taxon>
        <taxon>Suillineae</taxon>
        <taxon>Suillaceae</taxon>
        <taxon>Suillus</taxon>
    </lineage>
</organism>
<keyword evidence="1" id="KW-0472">Membrane</keyword>
<keyword evidence="4" id="KW-1185">Reference proteome</keyword>
<dbReference type="OrthoDB" id="2686251at2759"/>
<dbReference type="EMBL" id="KN835352">
    <property type="protein sequence ID" value="KIK39235.1"/>
    <property type="molecule type" value="Genomic_DNA"/>
</dbReference>
<dbReference type="STRING" id="930992.A0A0C9ZNJ0"/>
<reference evidence="3 4" key="1">
    <citation type="submission" date="2014-04" db="EMBL/GenBank/DDBJ databases">
        <authorList>
            <consortium name="DOE Joint Genome Institute"/>
            <person name="Kuo A."/>
            <person name="Ruytinx J."/>
            <person name="Rineau F."/>
            <person name="Colpaert J."/>
            <person name="Kohler A."/>
            <person name="Nagy L.G."/>
            <person name="Floudas D."/>
            <person name="Copeland A."/>
            <person name="Barry K.W."/>
            <person name="Cichocki N."/>
            <person name="Veneault-Fourrey C."/>
            <person name="LaButti K."/>
            <person name="Lindquist E.A."/>
            <person name="Lipzen A."/>
            <person name="Lundell T."/>
            <person name="Morin E."/>
            <person name="Murat C."/>
            <person name="Sun H."/>
            <person name="Tunlid A."/>
            <person name="Henrissat B."/>
            <person name="Grigoriev I.V."/>
            <person name="Hibbett D.S."/>
            <person name="Martin F."/>
            <person name="Nordberg H.P."/>
            <person name="Cantor M.N."/>
            <person name="Hua S.X."/>
        </authorList>
    </citation>
    <scope>NUCLEOTIDE SEQUENCE [LARGE SCALE GENOMIC DNA]</scope>
    <source>
        <strain evidence="3 4">UH-Slu-Lm8-n1</strain>
    </source>
</reference>
<proteinExistence type="predicted"/>
<accession>A0A0C9ZNJ0</accession>
<dbReference type="AlphaFoldDB" id="A0A0C9ZNJ0"/>